<dbReference type="Proteomes" id="UP000260943">
    <property type="component" value="Unassembled WGS sequence"/>
</dbReference>
<dbReference type="GO" id="GO:0030170">
    <property type="term" value="F:pyridoxal phosphate binding"/>
    <property type="evidence" value="ECO:0007669"/>
    <property type="project" value="InterPro"/>
</dbReference>
<dbReference type="InterPro" id="IPR004839">
    <property type="entry name" value="Aminotransferase_I/II_large"/>
</dbReference>
<keyword evidence="4" id="KW-0808">Transferase</keyword>
<dbReference type="PANTHER" id="PTHR42885">
    <property type="entry name" value="HISTIDINOL-PHOSPHATE AMINOTRANSFERASE-RELATED"/>
    <property type="match status" value="1"/>
</dbReference>
<dbReference type="PANTHER" id="PTHR42885:SF1">
    <property type="entry name" value="THREONINE-PHOSPHATE DECARBOXYLASE"/>
    <property type="match status" value="1"/>
</dbReference>
<evidence type="ECO:0000313" key="5">
    <source>
        <dbReference type="Proteomes" id="UP000260943"/>
    </source>
</evidence>
<dbReference type="RefSeq" id="WP_117680210.1">
    <property type="nucleotide sequence ID" value="NZ_QSRJ01000013.1"/>
</dbReference>
<feature type="domain" description="Aminotransferase class I/classII large" evidence="3">
    <location>
        <begin position="26"/>
        <end position="355"/>
    </location>
</feature>
<dbReference type="SUPFAM" id="SSF53383">
    <property type="entry name" value="PLP-dependent transferases"/>
    <property type="match status" value="1"/>
</dbReference>
<sequence>MSDAAGLPYGHGGDIWTQRERWGEAVLDLSANTNPLGMSPAAARAARDAVETSDRYPDPRCRRLAFAIAKQAGTDPGWVLCGNGAADLIWRLCLAEAPRRVLVAAPTFSEYAAAARATGASVEEVALSEKRDFDLDCSFVDAVAPGIDMVFVCNPNNPTGRTVAPQVLDKLIDRCAAVGARLVVDECFLGFTASCGDTLDARVASSPHVVVLHAFTKLHGMAGLRLGYLLSSDEDLVRRVYLAGPPWPVSTPAQAAGVAALSDHEFVARTRELIDIERPRMMALLAAAGCRVVPGEANYVLFRLMRDAAPMADAADVLALAGVIVRDCSNYTGLDSSWVRACVRGRAESDALLDAVYRATGLAVEEGGRDDG</sequence>
<dbReference type="Gene3D" id="3.90.1150.10">
    <property type="entry name" value="Aspartate Aminotransferase, domain 1"/>
    <property type="match status" value="1"/>
</dbReference>
<dbReference type="InterPro" id="IPR015421">
    <property type="entry name" value="PyrdxlP-dep_Trfase_major"/>
</dbReference>
<protein>
    <submittedName>
        <fullName evidence="4">Pyridoxal phosphate-dependent class II aminotransferase</fullName>
    </submittedName>
</protein>
<dbReference type="CDD" id="cd00609">
    <property type="entry name" value="AAT_like"/>
    <property type="match status" value="1"/>
</dbReference>
<keyword evidence="2" id="KW-0663">Pyridoxal phosphate</keyword>
<gene>
    <name evidence="4" type="ORF">DXC81_09695</name>
</gene>
<comment type="caution">
    <text evidence="4">The sequence shown here is derived from an EMBL/GenBank/DDBJ whole genome shotgun (WGS) entry which is preliminary data.</text>
</comment>
<dbReference type="AlphaFoldDB" id="A0A3E4QQ33"/>
<dbReference type="Gene3D" id="3.40.640.10">
    <property type="entry name" value="Type I PLP-dependent aspartate aminotransferase-like (Major domain)"/>
    <property type="match status" value="1"/>
</dbReference>
<keyword evidence="4" id="KW-0032">Aminotransferase</keyword>
<accession>A0A3E4QQ33</accession>
<evidence type="ECO:0000256" key="2">
    <source>
        <dbReference type="ARBA" id="ARBA00022898"/>
    </source>
</evidence>
<dbReference type="InterPro" id="IPR015422">
    <property type="entry name" value="PyrdxlP-dep_Trfase_small"/>
</dbReference>
<evidence type="ECO:0000313" key="4">
    <source>
        <dbReference type="EMBL" id="RGL08067.1"/>
    </source>
</evidence>
<dbReference type="InterPro" id="IPR015424">
    <property type="entry name" value="PyrdxlP-dep_Trfase"/>
</dbReference>
<dbReference type="GO" id="GO:0008483">
    <property type="term" value="F:transaminase activity"/>
    <property type="evidence" value="ECO:0007669"/>
    <property type="project" value="UniProtKB-KW"/>
</dbReference>
<proteinExistence type="predicted"/>
<comment type="cofactor">
    <cofactor evidence="1">
        <name>pyridoxal 5'-phosphate</name>
        <dbReference type="ChEBI" id="CHEBI:597326"/>
    </cofactor>
</comment>
<name>A0A3E4QQ33_9ACTN</name>
<evidence type="ECO:0000259" key="3">
    <source>
        <dbReference type="Pfam" id="PF00155"/>
    </source>
</evidence>
<reference evidence="4 5" key="1">
    <citation type="submission" date="2018-08" db="EMBL/GenBank/DDBJ databases">
        <title>A genome reference for cultivated species of the human gut microbiota.</title>
        <authorList>
            <person name="Zou Y."/>
            <person name="Xue W."/>
            <person name="Luo G."/>
        </authorList>
    </citation>
    <scope>NUCLEOTIDE SEQUENCE [LARGE SCALE GENOMIC DNA]</scope>
    <source>
        <strain evidence="4 5">TF08-14</strain>
    </source>
</reference>
<dbReference type="EMBL" id="QSRJ01000013">
    <property type="protein sequence ID" value="RGL08067.1"/>
    <property type="molecule type" value="Genomic_DNA"/>
</dbReference>
<dbReference type="Pfam" id="PF00155">
    <property type="entry name" value="Aminotran_1_2"/>
    <property type="match status" value="1"/>
</dbReference>
<evidence type="ECO:0000256" key="1">
    <source>
        <dbReference type="ARBA" id="ARBA00001933"/>
    </source>
</evidence>
<organism evidence="4 5">
    <name type="scientific">Collinsella tanakaei</name>
    <dbReference type="NCBI Taxonomy" id="626935"/>
    <lineage>
        <taxon>Bacteria</taxon>
        <taxon>Bacillati</taxon>
        <taxon>Actinomycetota</taxon>
        <taxon>Coriobacteriia</taxon>
        <taxon>Coriobacteriales</taxon>
        <taxon>Coriobacteriaceae</taxon>
        <taxon>Collinsella</taxon>
    </lineage>
</organism>